<dbReference type="Proteomes" id="UP000282184">
    <property type="component" value="Unassembled WGS sequence"/>
</dbReference>
<gene>
    <name evidence="9" type="ORF">EJV47_00810</name>
</gene>
<comment type="subcellular location">
    <subcellularLocation>
        <location evidence="1">Cell membrane</location>
        <topology evidence="1">Multi-pass membrane protein</topology>
    </subcellularLocation>
</comment>
<keyword evidence="3" id="KW-1003">Cell membrane</keyword>
<dbReference type="PANTHER" id="PTHR34582">
    <property type="entry name" value="UPF0702 TRANSMEMBRANE PROTEIN YCAP"/>
    <property type="match status" value="1"/>
</dbReference>
<keyword evidence="6 7" id="KW-0472">Membrane</keyword>
<evidence type="ECO:0000256" key="4">
    <source>
        <dbReference type="ARBA" id="ARBA00022692"/>
    </source>
</evidence>
<dbReference type="Pfam" id="PF04239">
    <property type="entry name" value="DUF421"/>
    <property type="match status" value="1"/>
</dbReference>
<evidence type="ECO:0000256" key="6">
    <source>
        <dbReference type="ARBA" id="ARBA00023136"/>
    </source>
</evidence>
<feature type="domain" description="YetF C-terminal" evidence="8">
    <location>
        <begin position="97"/>
        <end position="167"/>
    </location>
</feature>
<dbReference type="InterPro" id="IPR007353">
    <property type="entry name" value="DUF421"/>
</dbReference>
<proteinExistence type="inferred from homology"/>
<dbReference type="Gene3D" id="3.30.240.20">
    <property type="entry name" value="bsu07140 like domains"/>
    <property type="match status" value="1"/>
</dbReference>
<evidence type="ECO:0000256" key="2">
    <source>
        <dbReference type="ARBA" id="ARBA00006448"/>
    </source>
</evidence>
<evidence type="ECO:0000313" key="10">
    <source>
        <dbReference type="Proteomes" id="UP000282184"/>
    </source>
</evidence>
<evidence type="ECO:0000313" key="9">
    <source>
        <dbReference type="EMBL" id="RTQ53311.1"/>
    </source>
</evidence>
<evidence type="ECO:0000256" key="7">
    <source>
        <dbReference type="SAM" id="Phobius"/>
    </source>
</evidence>
<dbReference type="EMBL" id="RXOF01000001">
    <property type="protein sequence ID" value="RTQ53311.1"/>
    <property type="molecule type" value="Genomic_DNA"/>
</dbReference>
<evidence type="ECO:0000256" key="3">
    <source>
        <dbReference type="ARBA" id="ARBA00022475"/>
    </source>
</evidence>
<keyword evidence="4 7" id="KW-0812">Transmembrane</keyword>
<dbReference type="GO" id="GO:0005886">
    <property type="term" value="C:plasma membrane"/>
    <property type="evidence" value="ECO:0007669"/>
    <property type="project" value="UniProtKB-SubCell"/>
</dbReference>
<accession>A0A3S0JH16</accession>
<feature type="transmembrane region" description="Helical" evidence="7">
    <location>
        <begin position="20"/>
        <end position="40"/>
    </location>
</feature>
<dbReference type="InterPro" id="IPR023090">
    <property type="entry name" value="UPF0702_alpha/beta_dom_sf"/>
</dbReference>
<comment type="similarity">
    <text evidence="2">Belongs to the UPF0702 family.</text>
</comment>
<feature type="transmembrane region" description="Helical" evidence="7">
    <location>
        <begin position="78"/>
        <end position="96"/>
    </location>
</feature>
<dbReference type="AlphaFoldDB" id="A0A3S0JH16"/>
<sequence length="182" mass="19314">MPAFFDELLGLEATSDTIGTGQMGARAVLVFFVALALLRLSDKRTFGSSSPFDVVIQIILGAVLSRAVVAASPLGGTMAAGAVLVLLHRLLAWAAYHNRLVGRLIKGSSYLLVQAGRILYGNLRRNNLSRRDLLQGIREAGKTDDLTQVQTARLERDGRISVVLSTLQTDSPAPTSAGAAGK</sequence>
<name>A0A3S0JH16_9BACT</name>
<feature type="transmembrane region" description="Helical" evidence="7">
    <location>
        <begin position="52"/>
        <end position="72"/>
    </location>
</feature>
<evidence type="ECO:0000256" key="1">
    <source>
        <dbReference type="ARBA" id="ARBA00004651"/>
    </source>
</evidence>
<keyword evidence="5 7" id="KW-1133">Transmembrane helix</keyword>
<dbReference type="OrthoDB" id="9793799at2"/>
<protein>
    <submittedName>
        <fullName evidence="9">DUF421 domain-containing protein</fullName>
    </submittedName>
</protein>
<evidence type="ECO:0000256" key="5">
    <source>
        <dbReference type="ARBA" id="ARBA00022989"/>
    </source>
</evidence>
<dbReference type="RefSeq" id="WP_126691237.1">
    <property type="nucleotide sequence ID" value="NZ_RXOF01000001.1"/>
</dbReference>
<comment type="caution">
    <text evidence="9">The sequence shown here is derived from an EMBL/GenBank/DDBJ whole genome shotgun (WGS) entry which is preliminary data.</text>
</comment>
<reference evidence="9 10" key="1">
    <citation type="submission" date="2018-12" db="EMBL/GenBank/DDBJ databases">
        <title>Hymenobacter gummosus sp. nov., isolated from a spring.</title>
        <authorList>
            <person name="Nie L."/>
        </authorList>
    </citation>
    <scope>NUCLEOTIDE SEQUENCE [LARGE SCALE GENOMIC DNA]</scope>
    <source>
        <strain evidence="9 10">KCTC 52166</strain>
    </source>
</reference>
<evidence type="ECO:0000259" key="8">
    <source>
        <dbReference type="Pfam" id="PF04239"/>
    </source>
</evidence>
<organism evidence="9 10">
    <name type="scientific">Hymenobacter gummosus</name>
    <dbReference type="NCBI Taxonomy" id="1776032"/>
    <lineage>
        <taxon>Bacteria</taxon>
        <taxon>Pseudomonadati</taxon>
        <taxon>Bacteroidota</taxon>
        <taxon>Cytophagia</taxon>
        <taxon>Cytophagales</taxon>
        <taxon>Hymenobacteraceae</taxon>
        <taxon>Hymenobacter</taxon>
    </lineage>
</organism>
<keyword evidence="10" id="KW-1185">Reference proteome</keyword>
<dbReference type="PANTHER" id="PTHR34582:SF6">
    <property type="entry name" value="UPF0702 TRANSMEMBRANE PROTEIN YCAP"/>
    <property type="match status" value="1"/>
</dbReference>